<dbReference type="InterPro" id="IPR007831">
    <property type="entry name" value="T2SS_GspE_N"/>
</dbReference>
<evidence type="ECO:0000256" key="1">
    <source>
        <dbReference type="ARBA" id="ARBA00006611"/>
    </source>
</evidence>
<evidence type="ECO:0000313" key="6">
    <source>
        <dbReference type="Proteomes" id="UP000230052"/>
    </source>
</evidence>
<evidence type="ECO:0000256" key="2">
    <source>
        <dbReference type="ARBA" id="ARBA00022741"/>
    </source>
</evidence>
<sequence>MIKSLKDRLIEVLINNKLITKEDLQKAVDKQKEKSGSLSKILIESGLVKEKDLMVVWGQELDVPLITLSRYNIDKELVKLIPERIAKSYNLIAISKFGNRLSVAMSDPLNILAADDIRVLTGLEIDPVIATENDIKEAINASYGSEASNISELAERATGDEVTLVEIEAEKIDIDEMAQESGQAPIVKLVDLIIGEAIKRRASDIHIEPEEKDLRIRYRVDGVLHDVFKIPKKNQNAVIARLKIMSKLDITESRLPQDGRFKIRMEKKEIDFRVSVLPITYGGKIVLRALDKANLSIGLDQLGFLPEPLRVFQEAIKKPFGMILITGPTGSGKSTTLYSIVSRLNTPERNIITIEDPVEYQVDGITQVHVLPEIGLTFANGLKSILRQSPDVIMIGEIRDSETADIAVKAALTGELVFSTLHTNDATGAVTRLIDMGVEPFLVASSVIMVGAQRLCRKICPHCKEEYDIPKSVLERVGIVIPRGEKKPFYHGKGCAKCNKTGYLGRIAILEAVAITDEIREMITSRASSDKIKKFATEKQGMKLLRDNGITQFINGVTTLEEVLRITSEE</sequence>
<dbReference type="EMBL" id="PEWV01000042">
    <property type="protein sequence ID" value="PIU41579.1"/>
    <property type="molecule type" value="Genomic_DNA"/>
</dbReference>
<dbReference type="PANTHER" id="PTHR30258:SF1">
    <property type="entry name" value="PROTEIN TRANSPORT PROTEIN HOFB HOMOLOG"/>
    <property type="match status" value="1"/>
</dbReference>
<dbReference type="PROSITE" id="PS00662">
    <property type="entry name" value="T2SP_E"/>
    <property type="match status" value="1"/>
</dbReference>
<dbReference type="SMART" id="SM00382">
    <property type="entry name" value="AAA"/>
    <property type="match status" value="1"/>
</dbReference>
<keyword evidence="3" id="KW-0067">ATP-binding</keyword>
<dbReference type="Gene3D" id="3.30.450.90">
    <property type="match status" value="1"/>
</dbReference>
<dbReference type="Gene3D" id="3.40.50.300">
    <property type="entry name" value="P-loop containing nucleotide triphosphate hydrolases"/>
    <property type="match status" value="1"/>
</dbReference>
<proteinExistence type="inferred from homology"/>
<dbReference type="InterPro" id="IPR003593">
    <property type="entry name" value="AAA+_ATPase"/>
</dbReference>
<dbReference type="InterPro" id="IPR001482">
    <property type="entry name" value="T2SS/T4SS_dom"/>
</dbReference>
<dbReference type="Gene3D" id="3.30.300.160">
    <property type="entry name" value="Type II secretion system, protein E, N-terminal domain"/>
    <property type="match status" value="1"/>
</dbReference>
<keyword evidence="2" id="KW-0547">Nucleotide-binding</keyword>
<comment type="similarity">
    <text evidence="1">Belongs to the GSP E family.</text>
</comment>
<reference evidence="5 6" key="1">
    <citation type="submission" date="2017-09" db="EMBL/GenBank/DDBJ databases">
        <title>Depth-based differentiation of microbial function through sediment-hosted aquifers and enrichment of novel symbionts in the deep terrestrial subsurface.</title>
        <authorList>
            <person name="Probst A.J."/>
            <person name="Ladd B."/>
            <person name="Jarett J.K."/>
            <person name="Geller-Mcgrath D.E."/>
            <person name="Sieber C.M."/>
            <person name="Emerson J.B."/>
            <person name="Anantharaman K."/>
            <person name="Thomas B.C."/>
            <person name="Malmstrom R."/>
            <person name="Stieglmeier M."/>
            <person name="Klingl A."/>
            <person name="Woyke T."/>
            <person name="Ryan C.M."/>
            <person name="Banfield J.F."/>
        </authorList>
    </citation>
    <scope>NUCLEOTIDE SEQUENCE [LARGE SCALE GENOMIC DNA]</scope>
    <source>
        <strain evidence="5">CG07_land_8_20_14_0_80_42_15</strain>
    </source>
</reference>
<dbReference type="FunFam" id="3.30.300.160:FF:000002">
    <property type="entry name" value="Type II secretion system protein E"/>
    <property type="match status" value="1"/>
</dbReference>
<dbReference type="SUPFAM" id="SSF52540">
    <property type="entry name" value="P-loop containing nucleoside triphosphate hydrolases"/>
    <property type="match status" value="1"/>
</dbReference>
<gene>
    <name evidence="5" type="ORF">COS99_04510</name>
</gene>
<dbReference type="InterPro" id="IPR037257">
    <property type="entry name" value="T2SS_E_N_sf"/>
</dbReference>
<dbReference type="GO" id="GO:0005886">
    <property type="term" value="C:plasma membrane"/>
    <property type="evidence" value="ECO:0007669"/>
    <property type="project" value="TreeGrafter"/>
</dbReference>
<dbReference type="AlphaFoldDB" id="A0A2J0KUY7"/>
<dbReference type="Proteomes" id="UP000230052">
    <property type="component" value="Unassembled WGS sequence"/>
</dbReference>
<dbReference type="GO" id="GO:0005524">
    <property type="term" value="F:ATP binding"/>
    <property type="evidence" value="ECO:0007669"/>
    <property type="project" value="UniProtKB-KW"/>
</dbReference>
<name>A0A2J0KUY7_9BACT</name>
<dbReference type="Pfam" id="PF00437">
    <property type="entry name" value="T2SSE"/>
    <property type="match status" value="1"/>
</dbReference>
<dbReference type="FunFam" id="3.40.50.300:FF:000398">
    <property type="entry name" value="Type IV pilus assembly ATPase PilB"/>
    <property type="match status" value="1"/>
</dbReference>
<dbReference type="Pfam" id="PF05157">
    <property type="entry name" value="MshEN"/>
    <property type="match status" value="1"/>
</dbReference>
<dbReference type="InterPro" id="IPR027417">
    <property type="entry name" value="P-loop_NTPase"/>
</dbReference>
<organism evidence="5 6">
    <name type="scientific">Candidatus Aquitaenariimonas noxiae</name>
    <dbReference type="NCBI Taxonomy" id="1974741"/>
    <lineage>
        <taxon>Bacteria</taxon>
        <taxon>Pseudomonadati</taxon>
        <taxon>Candidatus Omnitrophota</taxon>
        <taxon>Candidatus Aquitaenariimonas</taxon>
    </lineage>
</organism>
<feature type="domain" description="Bacterial type II secretion system protein E" evidence="4">
    <location>
        <begin position="386"/>
        <end position="400"/>
    </location>
</feature>
<dbReference type="PANTHER" id="PTHR30258">
    <property type="entry name" value="TYPE II SECRETION SYSTEM PROTEIN GSPE-RELATED"/>
    <property type="match status" value="1"/>
</dbReference>
<evidence type="ECO:0000313" key="5">
    <source>
        <dbReference type="EMBL" id="PIU41579.1"/>
    </source>
</evidence>
<dbReference type="CDD" id="cd01129">
    <property type="entry name" value="PulE-GspE-like"/>
    <property type="match status" value="1"/>
</dbReference>
<dbReference type="GO" id="GO:0016887">
    <property type="term" value="F:ATP hydrolysis activity"/>
    <property type="evidence" value="ECO:0007669"/>
    <property type="project" value="TreeGrafter"/>
</dbReference>
<evidence type="ECO:0000256" key="3">
    <source>
        <dbReference type="ARBA" id="ARBA00022840"/>
    </source>
</evidence>
<comment type="caution">
    <text evidence="5">The sequence shown here is derived from an EMBL/GenBank/DDBJ whole genome shotgun (WGS) entry which is preliminary data.</text>
</comment>
<protein>
    <submittedName>
        <fullName evidence="5">Secretion system protein E</fullName>
    </submittedName>
</protein>
<dbReference type="FunFam" id="3.30.450.90:FF:000001">
    <property type="entry name" value="Type II secretion system ATPase GspE"/>
    <property type="match status" value="1"/>
</dbReference>
<dbReference type="SUPFAM" id="SSF160246">
    <property type="entry name" value="EspE N-terminal domain-like"/>
    <property type="match status" value="1"/>
</dbReference>
<accession>A0A2J0KUY7</accession>
<evidence type="ECO:0000259" key="4">
    <source>
        <dbReference type="PROSITE" id="PS00662"/>
    </source>
</evidence>